<evidence type="ECO:0000313" key="3">
    <source>
        <dbReference type="Proteomes" id="UP000710815"/>
    </source>
</evidence>
<reference evidence="2 3" key="2">
    <citation type="journal article" date="2021" name="Syst. Appl. Microbiol.">
        <title>Phylogenetic classification of ten novel species belonging to the genus Bifidobacterium comprising B. phasiani sp. nov., B. pongonis sp. nov., B. saguinibicoloris sp. nov., B. colobi sp. nov., B. simiiventris sp. nov., B. santillanense sp. nov., B. miconis sp. nov., B. amazonense sp. nov., B. pluvialisilvae sp. nov., and B. miconisargentati sp. nov.</title>
        <authorList>
            <person name="Lugli G.A."/>
            <person name="Calvete-Torre I."/>
            <person name="Alessandri G."/>
            <person name="Milani C."/>
            <person name="Turroni F."/>
            <person name="Laiolo P."/>
            <person name="Ossiprandi M.C."/>
            <person name="Margolles A."/>
            <person name="Ruiz L."/>
            <person name="Ventura M."/>
        </authorList>
    </citation>
    <scope>NUCLEOTIDE SEQUENCE [LARGE SCALE GENOMIC DNA]</scope>
    <source>
        <strain evidence="2 3">MA1</strain>
    </source>
</reference>
<dbReference type="RefSeq" id="WP_241514862.1">
    <property type="nucleotide sequence ID" value="NZ_JAFEJT020000068.1"/>
</dbReference>
<name>A0ABS9VXX4_9BIFI</name>
<keyword evidence="3" id="KW-1185">Reference proteome</keyword>
<dbReference type="InterPro" id="IPR039261">
    <property type="entry name" value="FNR_nucleotide-bd"/>
</dbReference>
<dbReference type="InterPro" id="IPR017927">
    <property type="entry name" value="FAD-bd_FR_type"/>
</dbReference>
<proteinExistence type="predicted"/>
<protein>
    <submittedName>
        <fullName evidence="2">Siderophore-interacting protein</fullName>
    </submittedName>
</protein>
<gene>
    <name evidence="2" type="ORF">JS533_011915</name>
</gene>
<reference evidence="2 3" key="1">
    <citation type="journal article" date="2021" name="Environ. Microbiol.">
        <title>Genetic insights into the dark matter of the mammalian gut microbiota through targeted genome reconstruction.</title>
        <authorList>
            <person name="Lugli G.A."/>
            <person name="Alessandri G."/>
            <person name="Milani C."/>
            <person name="Viappiani A."/>
            <person name="Fontana F."/>
            <person name="Tarracchini C."/>
            <person name="Mancabelli L."/>
            <person name="Argentini C."/>
            <person name="Ruiz L."/>
            <person name="Margolles A."/>
            <person name="van Sinderen D."/>
            <person name="Turroni F."/>
            <person name="Ventura M."/>
        </authorList>
    </citation>
    <scope>NUCLEOTIDE SEQUENCE [LARGE SCALE GENOMIC DNA]</scope>
    <source>
        <strain evidence="2 3">MA1</strain>
    </source>
</reference>
<dbReference type="InterPro" id="IPR013113">
    <property type="entry name" value="SIP_FAD-bd"/>
</dbReference>
<accession>A0ABS9VXX4</accession>
<dbReference type="PANTHER" id="PTHR30157:SF0">
    <property type="entry name" value="NADPH-DEPENDENT FERRIC-CHELATE REDUCTASE"/>
    <property type="match status" value="1"/>
</dbReference>
<feature type="domain" description="FAD-binding FR-type" evidence="1">
    <location>
        <begin position="9"/>
        <end position="152"/>
    </location>
</feature>
<dbReference type="Proteomes" id="UP000710815">
    <property type="component" value="Unassembled WGS sequence"/>
</dbReference>
<dbReference type="EMBL" id="JAFEJT020000068">
    <property type="protein sequence ID" value="MCH9276962.1"/>
    <property type="molecule type" value="Genomic_DNA"/>
</dbReference>
<dbReference type="PANTHER" id="PTHR30157">
    <property type="entry name" value="FERRIC REDUCTASE, NADPH-DEPENDENT"/>
    <property type="match status" value="1"/>
</dbReference>
<dbReference type="InterPro" id="IPR007037">
    <property type="entry name" value="SIP_rossman_dom"/>
</dbReference>
<sequence>METNERPSFYPFRALVAETRRIAPHFMRVTFAGPELCDVLDAGYDQRIKILLPLADDPQWERSPLLTDECRDKGLWWDVWRGLPLDRRPIMRTYTVRSVGLGGRVTVDFVLHDDAGPAGTFAACARPGDMVVLVAPDARATTYGGGIDFHPGNAGEVLLVGDETATPAIGGILRSLARSGWKGRATALIEVPDAGDRLDMPALASSSIEWIARGGSRRGMLLGERVRRYADRHRACFDAGAAGTAEAVVGEPDGTPAFTEPDIDRELLWETPDDARADGFYAWTAGEAAVVRDVRRILLRDYGLERSRAAFMGYWRDGKAEL</sequence>
<dbReference type="InterPro" id="IPR017938">
    <property type="entry name" value="Riboflavin_synthase-like_b-brl"/>
</dbReference>
<dbReference type="PROSITE" id="PS51384">
    <property type="entry name" value="FAD_FR"/>
    <property type="match status" value="1"/>
</dbReference>
<dbReference type="Pfam" id="PF04954">
    <property type="entry name" value="SIP"/>
    <property type="match status" value="1"/>
</dbReference>
<dbReference type="InterPro" id="IPR039374">
    <property type="entry name" value="SIP_fam"/>
</dbReference>
<dbReference type="SUPFAM" id="SSF63380">
    <property type="entry name" value="Riboflavin synthase domain-like"/>
    <property type="match status" value="1"/>
</dbReference>
<organism evidence="2 3">
    <name type="scientific">Bifidobacterium amazonense</name>
    <dbReference type="NCBI Taxonomy" id="2809027"/>
    <lineage>
        <taxon>Bacteria</taxon>
        <taxon>Bacillati</taxon>
        <taxon>Actinomycetota</taxon>
        <taxon>Actinomycetes</taxon>
        <taxon>Bifidobacteriales</taxon>
        <taxon>Bifidobacteriaceae</taxon>
        <taxon>Bifidobacterium</taxon>
    </lineage>
</organism>
<dbReference type="CDD" id="cd06193">
    <property type="entry name" value="siderophore_interacting"/>
    <property type="match status" value="1"/>
</dbReference>
<evidence type="ECO:0000313" key="2">
    <source>
        <dbReference type="EMBL" id="MCH9276962.1"/>
    </source>
</evidence>
<comment type="caution">
    <text evidence="2">The sequence shown here is derived from an EMBL/GenBank/DDBJ whole genome shotgun (WGS) entry which is preliminary data.</text>
</comment>
<dbReference type="Gene3D" id="2.40.30.10">
    <property type="entry name" value="Translation factors"/>
    <property type="match status" value="1"/>
</dbReference>
<dbReference type="Pfam" id="PF08021">
    <property type="entry name" value="FAD_binding_9"/>
    <property type="match status" value="1"/>
</dbReference>
<dbReference type="Gene3D" id="3.40.50.80">
    <property type="entry name" value="Nucleotide-binding domain of ferredoxin-NADP reductase (FNR) module"/>
    <property type="match status" value="1"/>
</dbReference>
<evidence type="ECO:0000259" key="1">
    <source>
        <dbReference type="PROSITE" id="PS51384"/>
    </source>
</evidence>